<sequence>MPSIVKVFNNTTCTVTFYDAHGVEKFKIHPEVGDFGSDYAVPGNEVRLDAETWELPAKGKGYLGLQIEDWDPMQLSNENGHFNVVAMVGGDGGGAQPVEYRPLQLPEEVDLLVLQVDEYKHEGIKQHCFKVYEWPSGLKGDPRLYRRSMDLSQIPEVFHRFGMSTLENFPWKG</sequence>
<proteinExistence type="predicted"/>
<accession>A0AAV9W0D1</accession>
<dbReference type="EMBL" id="JAVHJL010000007">
    <property type="protein sequence ID" value="KAK6499953.1"/>
    <property type="molecule type" value="Genomic_DNA"/>
</dbReference>
<evidence type="ECO:0000313" key="1">
    <source>
        <dbReference type="EMBL" id="KAK6499953.1"/>
    </source>
</evidence>
<keyword evidence="2" id="KW-1185">Reference proteome</keyword>
<name>A0AAV9W0D1_9PEZI</name>
<evidence type="ECO:0000313" key="2">
    <source>
        <dbReference type="Proteomes" id="UP001370758"/>
    </source>
</evidence>
<comment type="caution">
    <text evidence="1">The sequence shown here is derived from an EMBL/GenBank/DDBJ whole genome shotgun (WGS) entry which is preliminary data.</text>
</comment>
<organism evidence="1 2">
    <name type="scientific">Arthrobotrys musiformis</name>
    <dbReference type="NCBI Taxonomy" id="47236"/>
    <lineage>
        <taxon>Eukaryota</taxon>
        <taxon>Fungi</taxon>
        <taxon>Dikarya</taxon>
        <taxon>Ascomycota</taxon>
        <taxon>Pezizomycotina</taxon>
        <taxon>Orbiliomycetes</taxon>
        <taxon>Orbiliales</taxon>
        <taxon>Orbiliaceae</taxon>
        <taxon>Arthrobotrys</taxon>
    </lineage>
</organism>
<gene>
    <name evidence="1" type="ORF">TWF481_010309</name>
</gene>
<dbReference type="Proteomes" id="UP001370758">
    <property type="component" value="Unassembled WGS sequence"/>
</dbReference>
<protein>
    <submittedName>
        <fullName evidence="1">Uncharacterized protein</fullName>
    </submittedName>
</protein>
<reference evidence="1 2" key="1">
    <citation type="submission" date="2023-08" db="EMBL/GenBank/DDBJ databases">
        <authorList>
            <person name="Palmer J.M."/>
        </authorList>
    </citation>
    <scope>NUCLEOTIDE SEQUENCE [LARGE SCALE GENOMIC DNA]</scope>
    <source>
        <strain evidence="1 2">TWF481</strain>
    </source>
</reference>
<dbReference type="AlphaFoldDB" id="A0AAV9W0D1"/>